<keyword evidence="4" id="KW-1185">Reference proteome</keyword>
<evidence type="ECO:0000313" key="3">
    <source>
        <dbReference type="EMBL" id="NJP65952.1"/>
    </source>
</evidence>
<dbReference type="InterPro" id="IPR011519">
    <property type="entry name" value="UnbV_ASPIC"/>
</dbReference>
<protein>
    <submittedName>
        <fullName evidence="3">CRTAC1 family protein</fullName>
    </submittedName>
</protein>
<dbReference type="EMBL" id="JAAVJB010000030">
    <property type="protein sequence ID" value="NJP65952.1"/>
    <property type="molecule type" value="Genomic_DNA"/>
</dbReference>
<dbReference type="InterPro" id="IPR013517">
    <property type="entry name" value="FG-GAP"/>
</dbReference>
<dbReference type="Gene3D" id="2.130.10.130">
    <property type="entry name" value="Integrin alpha, N-terminal"/>
    <property type="match status" value="2"/>
</dbReference>
<sequence length="619" mass="66981">MLGTYYIVRIPEPSAEERREVASGFGFEAMAISMPSGYEKKEVRPVNKAYRDIQGWISSVGAGIAMNDIDGDGLANDLCITDPRTDQVVVTPAPNREGEPYAPFVLDPDPLPVTETMAPMGCVPGDFNDDGVTDLLVYYWGRTPILYLATERRPAEGGALTAESFEAVELLPSKGGPRYSGPLWHSNAAAVADFDGDGRPDIFIGNYFPESPVLDTTRDGGVTMNHSLSRARNGGGGEFFLWTEDGYVKSEAALPEELSNGWVLAAAAADLDGDHLPELFLGHDFGTSSLLHNRSEPGRLRFEEVTSPRDGTVPKSKLLGSTSFKGMGVDFVDLDGNGTFDFLVSNITTSFGIQESNHAFMNTAADREEARERFLDGDAPFVDRSTALRLAWAGWGWDIKAADLDNDGVPEVAQAVGFVRGKTNRWPQLQELAATNDALTANPMWWPNVELGDDIAGNQPLRLFARSDGGRFVNIADELGMDSPIPTRGVATGDTTGDGRLDMAVARQWGDPVFYRNTTESPGEFLLLKLCNESGGAAVGAEARVTLPDGTERLVHVDGGSGHSGKRSTEVHVGLGHDVGNTVPVHLTWRDQEGEVREERLRLSPGRHTIELGSEAREK</sequence>
<keyword evidence="1" id="KW-0732">Signal</keyword>
<accession>A0ABX1ANN0</accession>
<feature type="domain" description="ASPIC/UnbV" evidence="2">
    <location>
        <begin position="538"/>
        <end position="593"/>
    </location>
</feature>
<dbReference type="PANTHER" id="PTHR16026:SF0">
    <property type="entry name" value="CARTILAGE ACIDIC PROTEIN 1"/>
    <property type="match status" value="1"/>
</dbReference>
<reference evidence="3 4" key="1">
    <citation type="submission" date="2020-03" db="EMBL/GenBank/DDBJ databases">
        <title>Draft genome of Streptomyces sp. ventii, isolated from the Axial Seamount in the Pacific Ocean, and resequencing of the two type strains Streptomyces lonarensis strain NCL 716 and Streptomyces bohaiensis strain 11A07.</title>
        <authorList>
            <person name="Loughran R.M."/>
            <person name="Pfannmuller K.M."/>
            <person name="Wasson B.J."/>
            <person name="Deadmond M.C."/>
            <person name="Paddock B.E."/>
            <person name="Koyack M.J."/>
            <person name="Gallegos D.A."/>
            <person name="Mitchell E.A."/>
            <person name="Ushijima B."/>
            <person name="Saw J.H."/>
            <person name="Mcphail K.L."/>
            <person name="Videau P."/>
        </authorList>
    </citation>
    <scope>NUCLEOTIDE SEQUENCE [LARGE SCALE GENOMIC DNA]</scope>
    <source>
        <strain evidence="4">5675061</strain>
    </source>
</reference>
<comment type="caution">
    <text evidence="3">The sequence shown here is derived from an EMBL/GenBank/DDBJ whole genome shotgun (WGS) entry which is preliminary data.</text>
</comment>
<dbReference type="InterPro" id="IPR027039">
    <property type="entry name" value="Crtac1"/>
</dbReference>
<evidence type="ECO:0000259" key="2">
    <source>
        <dbReference type="Pfam" id="PF07593"/>
    </source>
</evidence>
<dbReference type="Proteomes" id="UP000746503">
    <property type="component" value="Unassembled WGS sequence"/>
</dbReference>
<dbReference type="Pfam" id="PF01839">
    <property type="entry name" value="FG-GAP"/>
    <property type="match status" value="1"/>
</dbReference>
<evidence type="ECO:0000313" key="4">
    <source>
        <dbReference type="Proteomes" id="UP000746503"/>
    </source>
</evidence>
<gene>
    <name evidence="3" type="ORF">HCJ92_06495</name>
</gene>
<proteinExistence type="predicted"/>
<dbReference type="InterPro" id="IPR028994">
    <property type="entry name" value="Integrin_alpha_N"/>
</dbReference>
<name>A0ABX1ANN0_9ACTN</name>
<evidence type="ECO:0000256" key="1">
    <source>
        <dbReference type="ARBA" id="ARBA00022729"/>
    </source>
</evidence>
<dbReference type="Pfam" id="PF07593">
    <property type="entry name" value="UnbV_ASPIC"/>
    <property type="match status" value="1"/>
</dbReference>
<dbReference type="SUPFAM" id="SSF69318">
    <property type="entry name" value="Integrin alpha N-terminal domain"/>
    <property type="match status" value="1"/>
</dbReference>
<dbReference type="PANTHER" id="PTHR16026">
    <property type="entry name" value="CARTILAGE ACIDIC PROTEIN 1"/>
    <property type="match status" value="1"/>
</dbReference>
<organism evidence="3 4">
    <name type="scientific">Streptomyces spiramenti</name>
    <dbReference type="NCBI Taxonomy" id="2720606"/>
    <lineage>
        <taxon>Bacteria</taxon>
        <taxon>Bacillati</taxon>
        <taxon>Actinomycetota</taxon>
        <taxon>Actinomycetes</taxon>
        <taxon>Kitasatosporales</taxon>
        <taxon>Streptomycetaceae</taxon>
        <taxon>Streptomyces</taxon>
    </lineage>
</organism>